<reference evidence="2 3" key="1">
    <citation type="journal article" date="2018" name="Nat. Biotechnol.">
        <title>A standardized bacterial taxonomy based on genome phylogeny substantially revises the tree of life.</title>
        <authorList>
            <person name="Parks D.H."/>
            <person name="Chuvochina M."/>
            <person name="Waite D.W."/>
            <person name="Rinke C."/>
            <person name="Skarshewski A."/>
            <person name="Chaumeil P.A."/>
            <person name="Hugenholtz P."/>
        </authorList>
    </citation>
    <scope>NUCLEOTIDE SEQUENCE [LARGE SCALE GENOMIC DNA]</scope>
    <source>
        <strain evidence="2">UBA9375</strain>
    </source>
</reference>
<feature type="transmembrane region" description="Helical" evidence="1">
    <location>
        <begin position="49"/>
        <end position="67"/>
    </location>
</feature>
<evidence type="ECO:0000313" key="3">
    <source>
        <dbReference type="Proteomes" id="UP000263642"/>
    </source>
</evidence>
<comment type="caution">
    <text evidence="2">The sequence shown here is derived from an EMBL/GenBank/DDBJ whole genome shotgun (WGS) entry which is preliminary data.</text>
</comment>
<dbReference type="Proteomes" id="UP000263642">
    <property type="component" value="Unassembled WGS sequence"/>
</dbReference>
<sequence>MDDLKFYLPGTGDNLLFLTLAVLVLLMITGIYGYLSLQTKQNSEATRLRWGWPVLSLFAVCILFYWFGQPLFTAGHAGIRAWIMQLSPFVVGLFVVGFGGAAVFSSNLKWSLTAAAASFLCGGMLLLQAGILPLVLICWLTAGGMLLLLAFRGISDPHSQADDADPEGAFREPFLSCLACSLLLCGFLWVIHREWGPTTRQTSEPATVEVEDLLLVRQLLTDHWPALIVLLLFVLVSFVRITRFISDEQGEQP</sequence>
<feature type="transmembrane region" description="Helical" evidence="1">
    <location>
        <begin position="15"/>
        <end position="37"/>
    </location>
</feature>
<keyword evidence="1" id="KW-1133">Transmembrane helix</keyword>
<dbReference type="AlphaFoldDB" id="A0A3D3RHX4"/>
<feature type="transmembrane region" description="Helical" evidence="1">
    <location>
        <begin position="79"/>
        <end position="103"/>
    </location>
</feature>
<evidence type="ECO:0000256" key="1">
    <source>
        <dbReference type="SAM" id="Phobius"/>
    </source>
</evidence>
<organism evidence="2 3">
    <name type="scientific">Gimesia maris</name>
    <dbReference type="NCBI Taxonomy" id="122"/>
    <lineage>
        <taxon>Bacteria</taxon>
        <taxon>Pseudomonadati</taxon>
        <taxon>Planctomycetota</taxon>
        <taxon>Planctomycetia</taxon>
        <taxon>Planctomycetales</taxon>
        <taxon>Planctomycetaceae</taxon>
        <taxon>Gimesia</taxon>
    </lineage>
</organism>
<protein>
    <submittedName>
        <fullName evidence="2">Uncharacterized protein</fullName>
    </submittedName>
</protein>
<accession>A0A3D3RHX4</accession>
<feature type="transmembrane region" description="Helical" evidence="1">
    <location>
        <begin position="134"/>
        <end position="154"/>
    </location>
</feature>
<keyword evidence="1" id="KW-0812">Transmembrane</keyword>
<name>A0A3D3RHX4_9PLAN</name>
<feature type="transmembrane region" description="Helical" evidence="1">
    <location>
        <begin position="174"/>
        <end position="192"/>
    </location>
</feature>
<gene>
    <name evidence="2" type="ORF">DIT97_33390</name>
</gene>
<dbReference type="EMBL" id="DQAY01000203">
    <property type="protein sequence ID" value="HCO27658.1"/>
    <property type="molecule type" value="Genomic_DNA"/>
</dbReference>
<proteinExistence type="predicted"/>
<evidence type="ECO:0000313" key="2">
    <source>
        <dbReference type="EMBL" id="HCO27658.1"/>
    </source>
</evidence>
<keyword evidence="1" id="KW-0472">Membrane</keyword>
<feature type="transmembrane region" description="Helical" evidence="1">
    <location>
        <begin position="223"/>
        <end position="241"/>
    </location>
</feature>